<organism evidence="2 3">
    <name type="scientific">Candidatus Weimeria bifida</name>
    <dbReference type="NCBI Taxonomy" id="2599074"/>
    <lineage>
        <taxon>Bacteria</taxon>
        <taxon>Bacillati</taxon>
        <taxon>Bacillota</taxon>
        <taxon>Clostridia</taxon>
        <taxon>Lachnospirales</taxon>
        <taxon>Lachnospiraceae</taxon>
        <taxon>Candidatus Weimeria</taxon>
    </lineage>
</organism>
<dbReference type="Pfam" id="PF01966">
    <property type="entry name" value="HD"/>
    <property type="match status" value="1"/>
</dbReference>
<evidence type="ECO:0000313" key="3">
    <source>
        <dbReference type="Proteomes" id="UP000460257"/>
    </source>
</evidence>
<evidence type="ECO:0000259" key="1">
    <source>
        <dbReference type="Pfam" id="PF01966"/>
    </source>
</evidence>
<gene>
    <name evidence="2" type="ORF">FRC54_06815</name>
</gene>
<proteinExistence type="predicted"/>
<name>A0A6N7IZ47_9FIRM</name>
<feature type="domain" description="HD" evidence="1">
    <location>
        <begin position="54"/>
        <end position="155"/>
    </location>
</feature>
<reference evidence="2" key="1">
    <citation type="journal article" date="2020" name="Appl. Environ. Microbiol.">
        <title>Medium-Chain Fatty Acid Synthesis by 'Candidatus Weimeria bifida' gen. nov., sp. nov., and 'Candidatus Pseudoramibacter fermentans' sp. nov.</title>
        <authorList>
            <person name="Scarborough M.J."/>
            <person name="Myers K.S."/>
            <person name="Donohue T.J."/>
            <person name="Noguera D.R."/>
        </authorList>
    </citation>
    <scope>NUCLEOTIDE SEQUENCE</scope>
    <source>
        <strain evidence="2">LCO1.1</strain>
    </source>
</reference>
<dbReference type="EMBL" id="VOGC01000006">
    <property type="protein sequence ID" value="MQN01617.1"/>
    <property type="molecule type" value="Genomic_DNA"/>
</dbReference>
<comment type="caution">
    <text evidence="2">The sequence shown here is derived from an EMBL/GenBank/DDBJ whole genome shotgun (WGS) entry which is preliminary data.</text>
</comment>
<evidence type="ECO:0000313" key="2">
    <source>
        <dbReference type="EMBL" id="MQN01617.1"/>
    </source>
</evidence>
<accession>A0A6N7IZ47</accession>
<dbReference type="Proteomes" id="UP000460257">
    <property type="component" value="Unassembled WGS sequence"/>
</dbReference>
<dbReference type="Gene3D" id="1.10.3210.10">
    <property type="entry name" value="Hypothetical protein af1432"/>
    <property type="match status" value="1"/>
</dbReference>
<sequence length="182" mass="20960">MDYSVDFRLVRLFKALGEKDRDYKTIEEYGKDILGSKDFRKIVGQKHHIFSTVGYHSVHVAQIMLLMSRFFDMDEKDIVRGSLWHDVGIYDRDSFVDSMDTAIEHPKRSLEAAFETGTLDDTQSDMIEHHMWPVTHERPVTKEGFFITIADKVAAVTEFLKFHDDRIDAVLDSGAGEENALD</sequence>
<dbReference type="AlphaFoldDB" id="A0A6N7IZ47"/>
<dbReference type="SUPFAM" id="SSF109604">
    <property type="entry name" value="HD-domain/PDEase-like"/>
    <property type="match status" value="1"/>
</dbReference>
<dbReference type="InterPro" id="IPR006674">
    <property type="entry name" value="HD_domain"/>
</dbReference>
<protein>
    <submittedName>
        <fullName evidence="2">HD domain-containing protein</fullName>
    </submittedName>
</protein>
<keyword evidence="3" id="KW-1185">Reference proteome</keyword>